<proteinExistence type="predicted"/>
<dbReference type="Proteomes" id="UP000482960">
    <property type="component" value="Unassembled WGS sequence"/>
</dbReference>
<dbReference type="PANTHER" id="PTHR43591:SF24">
    <property type="entry name" value="2-METHOXY-6-POLYPRENYL-1,4-BENZOQUINOL METHYLASE, MITOCHONDRIAL"/>
    <property type="match status" value="1"/>
</dbReference>
<evidence type="ECO:0000259" key="1">
    <source>
        <dbReference type="Pfam" id="PF08241"/>
    </source>
</evidence>
<dbReference type="PANTHER" id="PTHR43591">
    <property type="entry name" value="METHYLTRANSFERASE"/>
    <property type="match status" value="1"/>
</dbReference>
<name>A0A6V8L164_9ACTN</name>
<gene>
    <name evidence="2" type="ORF">Prum_020010</name>
</gene>
<dbReference type="SUPFAM" id="SSF53335">
    <property type="entry name" value="S-adenosyl-L-methionine-dependent methyltransferases"/>
    <property type="match status" value="1"/>
</dbReference>
<dbReference type="Gene3D" id="3.40.50.150">
    <property type="entry name" value="Vaccinia Virus protein VP39"/>
    <property type="match status" value="1"/>
</dbReference>
<sequence length="275" mass="29216">MSAEPTPFAQVDDMPPQIRALILGALERMAASPEIQRVRRVAQAALDPRPGQRLLDVGSGVGEVARQLAAAVAPDGEVVAVDASAAAVAVATDRHDGSAVTYAVGDITALDFPDASFDGVRTERVLQHLADPDAAVAELARVTRPGGRVCLVDTDWTSVAGDGLPDDLVDAIWRAVPARQHHPTMGRTLRGRLVRAGLAEVRCEPVPLWFTDPESASAVIPVFNKEIPREAGIIPDELRDRWFAAVDAAAARDEFLAVLTIWVAVGVTPARTRPA</sequence>
<feature type="domain" description="Methyltransferase type 11" evidence="1">
    <location>
        <begin position="55"/>
        <end position="150"/>
    </location>
</feature>
<evidence type="ECO:0000313" key="2">
    <source>
        <dbReference type="EMBL" id="GFJ88359.1"/>
    </source>
</evidence>
<dbReference type="CDD" id="cd02440">
    <property type="entry name" value="AdoMet_MTases"/>
    <property type="match status" value="1"/>
</dbReference>
<dbReference type="AlphaFoldDB" id="A0A6V8L164"/>
<reference evidence="2 3" key="1">
    <citation type="submission" date="2020-03" db="EMBL/GenBank/DDBJ databases">
        <title>Whole genome shotgun sequence of Phytohabitans rumicis NBRC 108638.</title>
        <authorList>
            <person name="Komaki H."/>
            <person name="Tamura T."/>
        </authorList>
    </citation>
    <scope>NUCLEOTIDE SEQUENCE [LARGE SCALE GENOMIC DNA]</scope>
    <source>
        <strain evidence="2 3">NBRC 108638</strain>
    </source>
</reference>
<dbReference type="EMBL" id="BLPG01000001">
    <property type="protein sequence ID" value="GFJ88359.1"/>
    <property type="molecule type" value="Genomic_DNA"/>
</dbReference>
<dbReference type="Pfam" id="PF08241">
    <property type="entry name" value="Methyltransf_11"/>
    <property type="match status" value="1"/>
</dbReference>
<dbReference type="InterPro" id="IPR013216">
    <property type="entry name" value="Methyltransf_11"/>
</dbReference>
<organism evidence="2 3">
    <name type="scientific">Phytohabitans rumicis</name>
    <dbReference type="NCBI Taxonomy" id="1076125"/>
    <lineage>
        <taxon>Bacteria</taxon>
        <taxon>Bacillati</taxon>
        <taxon>Actinomycetota</taxon>
        <taxon>Actinomycetes</taxon>
        <taxon>Micromonosporales</taxon>
        <taxon>Micromonosporaceae</taxon>
    </lineage>
</organism>
<keyword evidence="3" id="KW-1185">Reference proteome</keyword>
<accession>A0A6V8L164</accession>
<dbReference type="RefSeq" id="WP_173075666.1">
    <property type="nucleotide sequence ID" value="NZ_BAABJB010000027.1"/>
</dbReference>
<dbReference type="InterPro" id="IPR029063">
    <property type="entry name" value="SAM-dependent_MTases_sf"/>
</dbReference>
<dbReference type="GO" id="GO:0008757">
    <property type="term" value="F:S-adenosylmethionine-dependent methyltransferase activity"/>
    <property type="evidence" value="ECO:0007669"/>
    <property type="project" value="InterPro"/>
</dbReference>
<protein>
    <recommendedName>
        <fullName evidence="1">Methyltransferase type 11 domain-containing protein</fullName>
    </recommendedName>
</protein>
<reference evidence="2 3" key="2">
    <citation type="submission" date="2020-03" db="EMBL/GenBank/DDBJ databases">
        <authorList>
            <person name="Ichikawa N."/>
            <person name="Kimura A."/>
            <person name="Kitahashi Y."/>
            <person name="Uohara A."/>
        </authorList>
    </citation>
    <scope>NUCLEOTIDE SEQUENCE [LARGE SCALE GENOMIC DNA]</scope>
    <source>
        <strain evidence="2 3">NBRC 108638</strain>
    </source>
</reference>
<evidence type="ECO:0000313" key="3">
    <source>
        <dbReference type="Proteomes" id="UP000482960"/>
    </source>
</evidence>
<comment type="caution">
    <text evidence="2">The sequence shown here is derived from an EMBL/GenBank/DDBJ whole genome shotgun (WGS) entry which is preliminary data.</text>
</comment>